<dbReference type="GO" id="GO:0004252">
    <property type="term" value="F:serine-type endopeptidase activity"/>
    <property type="evidence" value="ECO:0007669"/>
    <property type="project" value="InterPro"/>
</dbReference>
<organism evidence="7 8">
    <name type="scientific">Paramuricea clavata</name>
    <name type="common">Red gorgonian</name>
    <name type="synonym">Violescent sea-whip</name>
    <dbReference type="NCBI Taxonomy" id="317549"/>
    <lineage>
        <taxon>Eukaryota</taxon>
        <taxon>Metazoa</taxon>
        <taxon>Cnidaria</taxon>
        <taxon>Anthozoa</taxon>
        <taxon>Octocorallia</taxon>
        <taxon>Malacalcyonacea</taxon>
        <taxon>Plexauridae</taxon>
        <taxon>Paramuricea</taxon>
    </lineage>
</organism>
<dbReference type="CDD" id="cd23417">
    <property type="entry name" value="beta-trefoil_Ricin_MytiLec-like"/>
    <property type="match status" value="1"/>
</dbReference>
<dbReference type="SMART" id="SM00020">
    <property type="entry name" value="Tryp_SPc"/>
    <property type="match status" value="1"/>
</dbReference>
<evidence type="ECO:0000256" key="3">
    <source>
        <dbReference type="ARBA" id="ARBA00022801"/>
    </source>
</evidence>
<dbReference type="InterPro" id="IPR018114">
    <property type="entry name" value="TRYPSIN_HIS"/>
</dbReference>
<dbReference type="InterPro" id="IPR009003">
    <property type="entry name" value="Peptidase_S1_PA"/>
</dbReference>
<dbReference type="Gene3D" id="2.60.120.260">
    <property type="entry name" value="Galactose-binding domain-like"/>
    <property type="match status" value="1"/>
</dbReference>
<dbReference type="InterPro" id="IPR006585">
    <property type="entry name" value="FTP1"/>
</dbReference>
<feature type="non-terminal residue" evidence="7">
    <location>
        <position position="532"/>
    </location>
</feature>
<sequence length="532" mass="57874">GVASKAVDGVRNGDYNDGFCSHTLFSKKPWWRLDLGEQERVGIVYVSNRADCCWSRLSGFEIRVGNSLTMARNTRCGTTLSLNRGETREIICNPPLDGRYVSISMENSGGAFLTLCEVAVYAPAENPTKKPSKPEIQGVLQHSKSKLCVLPKYKEVANNSAVVLTAKCSEDPARFRSLADGSLQHIDSAMCLGPKDGCITSSKDTELVLMDQCGKKETEFSFTEKGSLMHVMSKTCARPSSYPVSNEDTTMVVLNALCDSTKNKFELVTVPMPTPTSLPVAGNCGQVMLAKSVLVIGGVNAKRGAWPWQVALKRSGRFICGGSLIKPDWVVTAAHCISTGVRPDTYAVVLGEHDRRTTEGSENEITVKRYIKHPQYNRPYPINNDIALLQLRSPAKLGSRINTVCLPPQDYNVPITSTCYITGWGKIRHPGSSHPILQQAEMPPVSNPVCHEKLKKSPAGSSLTITKNMICGGKEGSVISGCHGDSGGPYVCKDTSGRWFLQGSVSWGSPRCSTAERYSLCKSGKISNLDRR</sequence>
<dbReference type="InterPro" id="IPR001314">
    <property type="entry name" value="Peptidase_S1A"/>
</dbReference>
<dbReference type="SUPFAM" id="SSF50370">
    <property type="entry name" value="Ricin B-like lectins"/>
    <property type="match status" value="1"/>
</dbReference>
<evidence type="ECO:0000256" key="1">
    <source>
        <dbReference type="ARBA" id="ARBA00022670"/>
    </source>
</evidence>
<dbReference type="PANTHER" id="PTHR24252:SF7">
    <property type="entry name" value="HYALIN"/>
    <property type="match status" value="1"/>
</dbReference>
<dbReference type="GO" id="GO:0046872">
    <property type="term" value="F:metal ion binding"/>
    <property type="evidence" value="ECO:0007669"/>
    <property type="project" value="UniProtKB-KW"/>
</dbReference>
<dbReference type="SUPFAM" id="SSF50494">
    <property type="entry name" value="Trypsin-like serine proteases"/>
    <property type="match status" value="1"/>
</dbReference>
<evidence type="ECO:0000256" key="6">
    <source>
        <dbReference type="ARBA" id="ARBA00023157"/>
    </source>
</evidence>
<keyword evidence="3" id="KW-0378">Hydrolase</keyword>
<keyword evidence="6" id="KW-1015">Disulfide bond</keyword>
<evidence type="ECO:0000256" key="2">
    <source>
        <dbReference type="ARBA" id="ARBA00022723"/>
    </source>
</evidence>
<dbReference type="GO" id="GO:0006508">
    <property type="term" value="P:proteolysis"/>
    <property type="evidence" value="ECO:0007669"/>
    <property type="project" value="UniProtKB-KW"/>
</dbReference>
<dbReference type="SUPFAM" id="SSF49785">
    <property type="entry name" value="Galactose-binding domain-like"/>
    <property type="match status" value="1"/>
</dbReference>
<name>A0A6S7IXE8_PARCT</name>
<reference evidence="7" key="1">
    <citation type="submission" date="2020-04" db="EMBL/GenBank/DDBJ databases">
        <authorList>
            <person name="Alioto T."/>
            <person name="Alioto T."/>
            <person name="Gomez Garrido J."/>
        </authorList>
    </citation>
    <scope>NUCLEOTIDE SEQUENCE</scope>
    <source>
        <strain evidence="7">A484AB</strain>
    </source>
</reference>
<dbReference type="Gene3D" id="2.80.10.50">
    <property type="match status" value="1"/>
</dbReference>
<dbReference type="CDD" id="cd00190">
    <property type="entry name" value="Tryp_SPc"/>
    <property type="match status" value="1"/>
</dbReference>
<evidence type="ECO:0000256" key="5">
    <source>
        <dbReference type="ARBA" id="ARBA00022837"/>
    </source>
</evidence>
<dbReference type="PANTHER" id="PTHR24252">
    <property type="entry name" value="ACROSIN-RELATED"/>
    <property type="match status" value="1"/>
</dbReference>
<accession>A0A6S7IXE8</accession>
<proteinExistence type="predicted"/>
<comment type="caution">
    <text evidence="7">The sequence shown here is derived from an EMBL/GenBank/DDBJ whole genome shotgun (WGS) entry which is preliminary data.</text>
</comment>
<dbReference type="PROSITE" id="PS00135">
    <property type="entry name" value="TRYPSIN_SER"/>
    <property type="match status" value="1"/>
</dbReference>
<evidence type="ECO:0000313" key="8">
    <source>
        <dbReference type="Proteomes" id="UP001152795"/>
    </source>
</evidence>
<dbReference type="FunFam" id="2.40.10.10:FF:000003">
    <property type="entry name" value="Transmembrane serine protease 3"/>
    <property type="match status" value="1"/>
</dbReference>
<dbReference type="Proteomes" id="UP001152795">
    <property type="component" value="Unassembled WGS sequence"/>
</dbReference>
<dbReference type="AlphaFoldDB" id="A0A6S7IXE8"/>
<evidence type="ECO:0000256" key="4">
    <source>
        <dbReference type="ARBA" id="ARBA00022825"/>
    </source>
</evidence>
<dbReference type="OrthoDB" id="10061449at2759"/>
<dbReference type="PROSITE" id="PS00134">
    <property type="entry name" value="TRYPSIN_HIS"/>
    <property type="match status" value="1"/>
</dbReference>
<keyword evidence="5" id="KW-0106">Calcium</keyword>
<keyword evidence="8" id="KW-1185">Reference proteome</keyword>
<dbReference type="InterPro" id="IPR001254">
    <property type="entry name" value="Trypsin_dom"/>
</dbReference>
<dbReference type="InterPro" id="IPR008979">
    <property type="entry name" value="Galactose-bd-like_sf"/>
</dbReference>
<keyword evidence="1" id="KW-0645">Protease</keyword>
<dbReference type="Gene3D" id="2.40.10.10">
    <property type="entry name" value="Trypsin-like serine proteases"/>
    <property type="match status" value="1"/>
</dbReference>
<dbReference type="InterPro" id="IPR035992">
    <property type="entry name" value="Ricin_B-like_lectins"/>
</dbReference>
<dbReference type="InterPro" id="IPR043504">
    <property type="entry name" value="Peptidase_S1_PA_chymotrypsin"/>
</dbReference>
<evidence type="ECO:0000313" key="7">
    <source>
        <dbReference type="EMBL" id="CAB4010161.1"/>
    </source>
</evidence>
<keyword evidence="4" id="KW-0720">Serine protease</keyword>
<dbReference type="PROSITE" id="PS50240">
    <property type="entry name" value="TRYPSIN_DOM"/>
    <property type="match status" value="1"/>
</dbReference>
<dbReference type="EMBL" id="CACRXK020006696">
    <property type="protein sequence ID" value="CAB4010161.1"/>
    <property type="molecule type" value="Genomic_DNA"/>
</dbReference>
<protein>
    <submittedName>
        <fullName evidence="7">Chymotrypsinogen B-like</fullName>
    </submittedName>
</protein>
<dbReference type="SMART" id="SM00607">
    <property type="entry name" value="FTP"/>
    <property type="match status" value="1"/>
</dbReference>
<gene>
    <name evidence="7" type="ORF">PACLA_8A063720</name>
</gene>
<dbReference type="PRINTS" id="PR00722">
    <property type="entry name" value="CHYMOTRYPSIN"/>
</dbReference>
<dbReference type="InterPro" id="IPR033116">
    <property type="entry name" value="TRYPSIN_SER"/>
</dbReference>
<keyword evidence="2" id="KW-0479">Metal-binding</keyword>
<dbReference type="Pfam" id="PF00089">
    <property type="entry name" value="Trypsin"/>
    <property type="match status" value="1"/>
</dbReference>
<dbReference type="Pfam" id="PF22633">
    <property type="entry name" value="F5_F8_type_C_2"/>
    <property type="match status" value="1"/>
</dbReference>